<dbReference type="AlphaFoldDB" id="A0A2A2KVM7"/>
<dbReference type="EMBL" id="LIAE01007628">
    <property type="protein sequence ID" value="PAV78046.1"/>
    <property type="molecule type" value="Genomic_DNA"/>
</dbReference>
<feature type="compositionally biased region" description="Basic and acidic residues" evidence="2">
    <location>
        <begin position="267"/>
        <end position="323"/>
    </location>
</feature>
<gene>
    <name evidence="3" type="ORF">WR25_00927</name>
</gene>
<feature type="compositionally biased region" description="Basic and acidic residues" evidence="2">
    <location>
        <begin position="36"/>
        <end position="54"/>
    </location>
</feature>
<feature type="compositionally biased region" description="Polar residues" evidence="2">
    <location>
        <begin position="55"/>
        <end position="67"/>
    </location>
</feature>
<reference evidence="3 4" key="1">
    <citation type="journal article" date="2017" name="Curr. Biol.">
        <title>Genome architecture and evolution of a unichromosomal asexual nematode.</title>
        <authorList>
            <person name="Fradin H."/>
            <person name="Zegar C."/>
            <person name="Gutwein M."/>
            <person name="Lucas J."/>
            <person name="Kovtun M."/>
            <person name="Corcoran D."/>
            <person name="Baugh L.R."/>
            <person name="Kiontke K."/>
            <person name="Gunsalus K."/>
            <person name="Fitch D.H."/>
            <person name="Piano F."/>
        </authorList>
    </citation>
    <scope>NUCLEOTIDE SEQUENCE [LARGE SCALE GENOMIC DNA]</scope>
    <source>
        <strain evidence="3">PF1309</strain>
    </source>
</reference>
<evidence type="ECO:0000313" key="3">
    <source>
        <dbReference type="EMBL" id="PAV78046.1"/>
    </source>
</evidence>
<organism evidence="3 4">
    <name type="scientific">Diploscapter pachys</name>
    <dbReference type="NCBI Taxonomy" id="2018661"/>
    <lineage>
        <taxon>Eukaryota</taxon>
        <taxon>Metazoa</taxon>
        <taxon>Ecdysozoa</taxon>
        <taxon>Nematoda</taxon>
        <taxon>Chromadorea</taxon>
        <taxon>Rhabditida</taxon>
        <taxon>Rhabditina</taxon>
        <taxon>Rhabditomorpha</taxon>
        <taxon>Rhabditoidea</taxon>
        <taxon>Rhabditidae</taxon>
        <taxon>Diploscapter</taxon>
    </lineage>
</organism>
<name>A0A2A2KVM7_9BILA</name>
<evidence type="ECO:0000256" key="2">
    <source>
        <dbReference type="SAM" id="MobiDB-lite"/>
    </source>
</evidence>
<comment type="caution">
    <text evidence="3">The sequence shown here is derived from an EMBL/GenBank/DDBJ whole genome shotgun (WGS) entry which is preliminary data.</text>
</comment>
<proteinExistence type="predicted"/>
<feature type="coiled-coil region" evidence="1">
    <location>
        <begin position="110"/>
        <end position="254"/>
    </location>
</feature>
<feature type="region of interest" description="Disordered" evidence="2">
    <location>
        <begin position="36"/>
        <end position="75"/>
    </location>
</feature>
<keyword evidence="1" id="KW-0175">Coiled coil</keyword>
<evidence type="ECO:0000256" key="1">
    <source>
        <dbReference type="SAM" id="Coils"/>
    </source>
</evidence>
<keyword evidence="4" id="KW-1185">Reference proteome</keyword>
<accession>A0A2A2KVM7</accession>
<sequence>MEEINEHRAERHKMQIELDEVGQRLEQMHKEAELYKKNGEEKDETIRELRKKLESSSAENAKTTAESAQERDFYKTQFETSRDRVRELQQLLELEKSQTESQRSQIAELRTAHEDELRHLRTEHNNLQARYESEMNGWTREVELYEKDLENAEHDKYLLQTKLDKLELHMQRLRDELEEVYGKKREQTLQMETLQEKIDLWKDRHQKLMEQNQETLHKSEARFDEKLREIRRGLQEVNAKRQSAEEDKDMATVLLSPASSRQLAPKRSKELDYSLEEKQAQMKSPEKKANGNAEDDKVKRGDENGQNKENDRLEAKKRVTFKE</sequence>
<dbReference type="Proteomes" id="UP000218231">
    <property type="component" value="Unassembled WGS sequence"/>
</dbReference>
<protein>
    <submittedName>
        <fullName evidence="3">Uncharacterized protein</fullName>
    </submittedName>
</protein>
<feature type="region of interest" description="Disordered" evidence="2">
    <location>
        <begin position="255"/>
        <end position="323"/>
    </location>
</feature>
<evidence type="ECO:0000313" key="4">
    <source>
        <dbReference type="Proteomes" id="UP000218231"/>
    </source>
</evidence>